<keyword evidence="7" id="KW-0520">NAD</keyword>
<evidence type="ECO:0000256" key="3">
    <source>
        <dbReference type="ARBA" id="ARBA00004947"/>
    </source>
</evidence>
<sequence>MTWLITGGAGYIGAHVVRAMTAAGEQAVVYDDLSTGVAGRVPEGVPLVVGSTLDGERLARTLADHSVTGVVHLAAKKQVGESVEQPLRYYRENVEGLRLLLDAVTAAKVPSLVFSSSAAVYGMPDVDLVTEETPCLPMSPYGETKLAGEWLVRATGRASGLSTACLRYFNVAGAASPELADVGVYNLIPMVFEKLTADAPPRIFGDDYATPDGTCVRDYIHVVDLAEAHVAAARALRSSPGRALTLNIGRGEGVSVREMIDRINAITGYDRPPTVSPRRPGDPARVVASADRSATELGWKARHDVQDMITSAWEGWVRQHPEARRG</sequence>
<evidence type="ECO:0000256" key="2">
    <source>
        <dbReference type="ARBA" id="ARBA00001911"/>
    </source>
</evidence>
<evidence type="ECO:0000256" key="1">
    <source>
        <dbReference type="ARBA" id="ARBA00000083"/>
    </source>
</evidence>
<keyword evidence="14" id="KW-1185">Reference proteome</keyword>
<evidence type="ECO:0000256" key="6">
    <source>
        <dbReference type="ARBA" id="ARBA00018569"/>
    </source>
</evidence>
<evidence type="ECO:0000313" key="13">
    <source>
        <dbReference type="EMBL" id="MBB3077532.1"/>
    </source>
</evidence>
<comment type="similarity">
    <text evidence="4">Belongs to the NAD(P)-dependent epimerase/dehydratase family.</text>
</comment>
<keyword evidence="8 13" id="KW-0413">Isomerase</keyword>
<dbReference type="RefSeq" id="WP_184593346.1">
    <property type="nucleotide sequence ID" value="NZ_BMUP01000005.1"/>
</dbReference>
<dbReference type="Gene3D" id="3.40.50.720">
    <property type="entry name" value="NAD(P)-binding Rossmann-like Domain"/>
    <property type="match status" value="1"/>
</dbReference>
<comment type="pathway">
    <text evidence="3">Carbohydrate metabolism; galactose metabolism.</text>
</comment>
<evidence type="ECO:0000259" key="12">
    <source>
        <dbReference type="Pfam" id="PF01370"/>
    </source>
</evidence>
<dbReference type="GO" id="GO:0033499">
    <property type="term" value="P:galactose catabolic process via UDP-galactose, Leloir pathway"/>
    <property type="evidence" value="ECO:0007669"/>
    <property type="project" value="TreeGrafter"/>
</dbReference>
<evidence type="ECO:0000256" key="11">
    <source>
        <dbReference type="ARBA" id="ARBA00033067"/>
    </source>
</evidence>
<comment type="cofactor">
    <cofactor evidence="2">
        <name>NAD(+)</name>
        <dbReference type="ChEBI" id="CHEBI:57540"/>
    </cofactor>
</comment>
<protein>
    <recommendedName>
        <fullName evidence="6">UDP-glucose 4-epimerase</fullName>
        <ecNumber evidence="5">5.1.3.2</ecNumber>
    </recommendedName>
    <alternativeName>
        <fullName evidence="11">Galactowaldenase</fullName>
    </alternativeName>
    <alternativeName>
        <fullName evidence="10">UDP-galactose 4-epimerase</fullName>
    </alternativeName>
</protein>
<comment type="caution">
    <text evidence="13">The sequence shown here is derived from an EMBL/GenBank/DDBJ whole genome shotgun (WGS) entry which is preliminary data.</text>
</comment>
<dbReference type="UniPathway" id="UPA00214"/>
<dbReference type="InterPro" id="IPR036291">
    <property type="entry name" value="NAD(P)-bd_dom_sf"/>
</dbReference>
<evidence type="ECO:0000256" key="5">
    <source>
        <dbReference type="ARBA" id="ARBA00013189"/>
    </source>
</evidence>
<proteinExistence type="inferred from homology"/>
<evidence type="ECO:0000256" key="4">
    <source>
        <dbReference type="ARBA" id="ARBA00007637"/>
    </source>
</evidence>
<feature type="domain" description="NAD-dependent epimerase/dehydratase" evidence="12">
    <location>
        <begin position="3"/>
        <end position="249"/>
    </location>
</feature>
<evidence type="ECO:0000256" key="9">
    <source>
        <dbReference type="ARBA" id="ARBA00023277"/>
    </source>
</evidence>
<evidence type="ECO:0000256" key="8">
    <source>
        <dbReference type="ARBA" id="ARBA00023235"/>
    </source>
</evidence>
<dbReference type="Pfam" id="PF01370">
    <property type="entry name" value="Epimerase"/>
    <property type="match status" value="1"/>
</dbReference>
<dbReference type="InterPro" id="IPR005886">
    <property type="entry name" value="UDP_G4E"/>
</dbReference>
<gene>
    <name evidence="13" type="ORF">FHS41_004020</name>
</gene>
<dbReference type="InterPro" id="IPR001509">
    <property type="entry name" value="Epimerase_deHydtase"/>
</dbReference>
<dbReference type="NCBIfam" id="TIGR01179">
    <property type="entry name" value="galE"/>
    <property type="match status" value="1"/>
</dbReference>
<comment type="catalytic activity">
    <reaction evidence="1">
        <text>UDP-alpha-D-glucose = UDP-alpha-D-galactose</text>
        <dbReference type="Rhea" id="RHEA:22168"/>
        <dbReference type="ChEBI" id="CHEBI:58885"/>
        <dbReference type="ChEBI" id="CHEBI:66914"/>
        <dbReference type="EC" id="5.1.3.2"/>
    </reaction>
</comment>
<evidence type="ECO:0000256" key="7">
    <source>
        <dbReference type="ARBA" id="ARBA00023027"/>
    </source>
</evidence>
<dbReference type="Proteomes" id="UP000572907">
    <property type="component" value="Unassembled WGS sequence"/>
</dbReference>
<accession>A0A7W4ZS10</accession>
<dbReference type="FunFam" id="3.40.50.720:FF:000508">
    <property type="entry name" value="UDP-glucose 4-epimerase"/>
    <property type="match status" value="1"/>
</dbReference>
<dbReference type="AlphaFoldDB" id="A0A7W4ZS10"/>
<dbReference type="EMBL" id="JACHXE010000003">
    <property type="protein sequence ID" value="MBB3077532.1"/>
    <property type="molecule type" value="Genomic_DNA"/>
</dbReference>
<dbReference type="EC" id="5.1.3.2" evidence="5"/>
<reference evidence="13 14" key="1">
    <citation type="submission" date="2020-08" db="EMBL/GenBank/DDBJ databases">
        <title>Genomic Encyclopedia of Type Strains, Phase III (KMG-III): the genomes of soil and plant-associated and newly described type strains.</title>
        <authorList>
            <person name="Whitman W."/>
        </authorList>
    </citation>
    <scope>NUCLEOTIDE SEQUENCE [LARGE SCALE GENOMIC DNA]</scope>
    <source>
        <strain evidence="13 14">CECT 3237</strain>
    </source>
</reference>
<dbReference type="PANTHER" id="PTHR43725:SF53">
    <property type="entry name" value="UDP-ARABINOSE 4-EPIMERASE 1"/>
    <property type="match status" value="1"/>
</dbReference>
<name>A0A7W4ZS10_9ACTN</name>
<dbReference type="PANTHER" id="PTHR43725">
    <property type="entry name" value="UDP-GLUCOSE 4-EPIMERASE"/>
    <property type="match status" value="1"/>
</dbReference>
<dbReference type="SUPFAM" id="SSF51735">
    <property type="entry name" value="NAD(P)-binding Rossmann-fold domains"/>
    <property type="match status" value="1"/>
</dbReference>
<organism evidence="13 14">
    <name type="scientific">Streptomyces violarus</name>
    <dbReference type="NCBI Taxonomy" id="67380"/>
    <lineage>
        <taxon>Bacteria</taxon>
        <taxon>Bacillati</taxon>
        <taxon>Actinomycetota</taxon>
        <taxon>Actinomycetes</taxon>
        <taxon>Kitasatosporales</taxon>
        <taxon>Streptomycetaceae</taxon>
        <taxon>Streptomyces</taxon>
    </lineage>
</organism>
<keyword evidence="9" id="KW-0119">Carbohydrate metabolism</keyword>
<dbReference type="Gene3D" id="3.90.25.10">
    <property type="entry name" value="UDP-galactose 4-epimerase, domain 1"/>
    <property type="match status" value="1"/>
</dbReference>
<evidence type="ECO:0000313" key="14">
    <source>
        <dbReference type="Proteomes" id="UP000572907"/>
    </source>
</evidence>
<evidence type="ECO:0000256" key="10">
    <source>
        <dbReference type="ARBA" id="ARBA00031367"/>
    </source>
</evidence>
<dbReference type="GO" id="GO:0003978">
    <property type="term" value="F:UDP-glucose 4-epimerase activity"/>
    <property type="evidence" value="ECO:0007669"/>
    <property type="project" value="UniProtKB-EC"/>
</dbReference>